<accession>A0AA38GVD5</accession>
<reference evidence="1 2" key="1">
    <citation type="journal article" date="2021" name="Nat. Plants">
        <title>The Taxus genome provides insights into paclitaxel biosynthesis.</title>
        <authorList>
            <person name="Xiong X."/>
            <person name="Gou J."/>
            <person name="Liao Q."/>
            <person name="Li Y."/>
            <person name="Zhou Q."/>
            <person name="Bi G."/>
            <person name="Li C."/>
            <person name="Du R."/>
            <person name="Wang X."/>
            <person name="Sun T."/>
            <person name="Guo L."/>
            <person name="Liang H."/>
            <person name="Lu P."/>
            <person name="Wu Y."/>
            <person name="Zhang Z."/>
            <person name="Ro D.K."/>
            <person name="Shang Y."/>
            <person name="Huang S."/>
            <person name="Yan J."/>
        </authorList>
    </citation>
    <scope>NUCLEOTIDE SEQUENCE [LARGE SCALE GENOMIC DNA]</scope>
    <source>
        <strain evidence="1">Ta-2019</strain>
    </source>
</reference>
<proteinExistence type="predicted"/>
<dbReference type="AlphaFoldDB" id="A0AA38GVD5"/>
<name>A0AA38GVD5_TAXCH</name>
<evidence type="ECO:0000313" key="1">
    <source>
        <dbReference type="EMBL" id="KAH9327450.1"/>
    </source>
</evidence>
<feature type="non-terminal residue" evidence="1">
    <location>
        <position position="61"/>
    </location>
</feature>
<gene>
    <name evidence="1" type="ORF">KI387_007628</name>
</gene>
<dbReference type="Proteomes" id="UP000824469">
    <property type="component" value="Unassembled WGS sequence"/>
</dbReference>
<sequence>TRGSTHEGCDSRVTVDYSPGCDRCRLAASRVSRARGLQILQTSAAGCGADAGTSVTVGQPH</sequence>
<evidence type="ECO:0000313" key="2">
    <source>
        <dbReference type="Proteomes" id="UP000824469"/>
    </source>
</evidence>
<comment type="caution">
    <text evidence="1">The sequence shown here is derived from an EMBL/GenBank/DDBJ whole genome shotgun (WGS) entry which is preliminary data.</text>
</comment>
<protein>
    <submittedName>
        <fullName evidence="1">Uncharacterized protein</fullName>
    </submittedName>
</protein>
<dbReference type="EMBL" id="JAHRHJ020000002">
    <property type="protein sequence ID" value="KAH9327450.1"/>
    <property type="molecule type" value="Genomic_DNA"/>
</dbReference>
<keyword evidence="2" id="KW-1185">Reference proteome</keyword>
<organism evidence="1 2">
    <name type="scientific">Taxus chinensis</name>
    <name type="common">Chinese yew</name>
    <name type="synonym">Taxus wallichiana var. chinensis</name>
    <dbReference type="NCBI Taxonomy" id="29808"/>
    <lineage>
        <taxon>Eukaryota</taxon>
        <taxon>Viridiplantae</taxon>
        <taxon>Streptophyta</taxon>
        <taxon>Embryophyta</taxon>
        <taxon>Tracheophyta</taxon>
        <taxon>Spermatophyta</taxon>
        <taxon>Pinopsida</taxon>
        <taxon>Pinidae</taxon>
        <taxon>Conifers II</taxon>
        <taxon>Cupressales</taxon>
        <taxon>Taxaceae</taxon>
        <taxon>Taxus</taxon>
    </lineage>
</organism>
<feature type="non-terminal residue" evidence="1">
    <location>
        <position position="1"/>
    </location>
</feature>